<dbReference type="InterPro" id="IPR030678">
    <property type="entry name" value="Peptide/Ni-bd"/>
</dbReference>
<keyword evidence="3 4" id="KW-0732">Signal</keyword>
<evidence type="ECO:0000313" key="7">
    <source>
        <dbReference type="Proteomes" id="UP001237448"/>
    </source>
</evidence>
<evidence type="ECO:0000256" key="3">
    <source>
        <dbReference type="ARBA" id="ARBA00022729"/>
    </source>
</evidence>
<dbReference type="Pfam" id="PF00496">
    <property type="entry name" value="SBP_bac_5"/>
    <property type="match status" value="1"/>
</dbReference>
<dbReference type="InterPro" id="IPR000914">
    <property type="entry name" value="SBP_5_dom"/>
</dbReference>
<evidence type="ECO:0000313" key="6">
    <source>
        <dbReference type="EMBL" id="MDQ0392942.1"/>
    </source>
</evidence>
<dbReference type="Gene3D" id="3.40.190.10">
    <property type="entry name" value="Periplasmic binding protein-like II"/>
    <property type="match status" value="1"/>
</dbReference>
<comment type="similarity">
    <text evidence="2">Belongs to the bacterial solute-binding protein 5 family.</text>
</comment>
<dbReference type="PIRSF" id="PIRSF002741">
    <property type="entry name" value="MppA"/>
    <property type="match status" value="1"/>
</dbReference>
<dbReference type="PANTHER" id="PTHR30290">
    <property type="entry name" value="PERIPLASMIC BINDING COMPONENT OF ABC TRANSPORTER"/>
    <property type="match status" value="1"/>
</dbReference>
<sequence length="599" mass="66309">MALLSMAALAVPAARADPVPAIAMHGAPALPSGFQAFPYVDADAPKGGSVAYAMLGTFDSVNPFIVNGAPSPSTTPLVVETLMARSADEPFTFYPLIATTIDTPPDRSWAEFSLDPRARFSDGEPITAEDLKFTVELLTAKGRPGARANYGQITKIEIKDPHRIRFIFKDAANRELPLLLAGMPVLPKHAIDPGTFDQTTLKPMIGSGPYMFDGIDPGRSISFRKDPNWWGKDLPSNRGFFNFDRIRYEYYRDPFTMFEAFKTHQYDVRAEGEASRWAQDYNFPPARDGRVLRQEIGNGLPKPMNAFVFNTRRPLLRDPRVREALAMLFDFQWVNPNLYLGLYRRPCGYFDGSMLSSCGRPADDREKALLAPFPDAVRPDVMAGQWRPPASDGTGRDRFVARKALALLNEAGWHIAGGLMRKDGRPLRFEIMVPDKATERLALIYADSAQQLGIGVSVRLVDDAQYQQRKQVYNFDLMQVVWQNSLSPGSEQSFRWGSSNVDQPGSFNFAGADSPAIDAMISALLAARGQEDFVAAVRALDRVLISGSYVIPLFYAPKMWIARWNDTTRPDKPAMAVGAYGDTLASDPILAHARAPVTP</sequence>
<evidence type="ECO:0000256" key="1">
    <source>
        <dbReference type="ARBA" id="ARBA00004418"/>
    </source>
</evidence>
<dbReference type="Gene3D" id="3.10.105.10">
    <property type="entry name" value="Dipeptide-binding Protein, Domain 3"/>
    <property type="match status" value="1"/>
</dbReference>
<organism evidence="6 7">
    <name type="scientific">Labrys monachus</name>
    <dbReference type="NCBI Taxonomy" id="217067"/>
    <lineage>
        <taxon>Bacteria</taxon>
        <taxon>Pseudomonadati</taxon>
        <taxon>Pseudomonadota</taxon>
        <taxon>Alphaproteobacteria</taxon>
        <taxon>Hyphomicrobiales</taxon>
        <taxon>Xanthobacteraceae</taxon>
        <taxon>Labrys</taxon>
    </lineage>
</organism>
<feature type="signal peptide" evidence="4">
    <location>
        <begin position="1"/>
        <end position="16"/>
    </location>
</feature>
<feature type="chain" id="PRO_5046549573" evidence="4">
    <location>
        <begin position="17"/>
        <end position="599"/>
    </location>
</feature>
<evidence type="ECO:0000259" key="5">
    <source>
        <dbReference type="Pfam" id="PF00496"/>
    </source>
</evidence>
<name>A0ABU0FF41_9HYPH</name>
<dbReference type="SUPFAM" id="SSF53850">
    <property type="entry name" value="Periplasmic binding protein-like II"/>
    <property type="match status" value="1"/>
</dbReference>
<accession>A0ABU0FF41</accession>
<proteinExistence type="inferred from homology"/>
<dbReference type="CDD" id="cd08497">
    <property type="entry name" value="MbnE-like"/>
    <property type="match status" value="1"/>
</dbReference>
<comment type="caution">
    <text evidence="6">The sequence shown here is derived from an EMBL/GenBank/DDBJ whole genome shotgun (WGS) entry which is preliminary data.</text>
</comment>
<comment type="subcellular location">
    <subcellularLocation>
        <location evidence="1">Periplasm</location>
    </subcellularLocation>
</comment>
<evidence type="ECO:0000256" key="4">
    <source>
        <dbReference type="SAM" id="SignalP"/>
    </source>
</evidence>
<keyword evidence="7" id="KW-1185">Reference proteome</keyword>
<dbReference type="InterPro" id="IPR039424">
    <property type="entry name" value="SBP_5"/>
</dbReference>
<dbReference type="EMBL" id="JAUSVK010000001">
    <property type="protein sequence ID" value="MDQ0392942.1"/>
    <property type="molecule type" value="Genomic_DNA"/>
</dbReference>
<feature type="domain" description="Solute-binding protein family 5" evidence="5">
    <location>
        <begin position="93"/>
        <end position="499"/>
    </location>
</feature>
<dbReference type="PANTHER" id="PTHR30290:SF64">
    <property type="entry name" value="ABC TRANSPORTER PERIPLASMIC BINDING PROTEIN"/>
    <property type="match status" value="1"/>
</dbReference>
<reference evidence="6 7" key="1">
    <citation type="submission" date="2023-07" db="EMBL/GenBank/DDBJ databases">
        <title>Genomic Encyclopedia of Type Strains, Phase IV (KMG-IV): sequencing the most valuable type-strain genomes for metagenomic binning, comparative biology and taxonomic classification.</title>
        <authorList>
            <person name="Goeker M."/>
        </authorList>
    </citation>
    <scope>NUCLEOTIDE SEQUENCE [LARGE SCALE GENOMIC DNA]</scope>
    <source>
        <strain evidence="6 7">DSM 5896</strain>
    </source>
</reference>
<evidence type="ECO:0000256" key="2">
    <source>
        <dbReference type="ARBA" id="ARBA00005695"/>
    </source>
</evidence>
<dbReference type="RefSeq" id="WP_307427616.1">
    <property type="nucleotide sequence ID" value="NZ_JAUSVK010000001.1"/>
</dbReference>
<protein>
    <submittedName>
        <fullName evidence="6">Peptide/nickel transport system substrate-binding protein</fullName>
    </submittedName>
</protein>
<dbReference type="Proteomes" id="UP001237448">
    <property type="component" value="Unassembled WGS sequence"/>
</dbReference>
<gene>
    <name evidence="6" type="ORF">J3R73_002734</name>
</gene>